<evidence type="ECO:0000256" key="9">
    <source>
        <dbReference type="ARBA" id="ARBA00023235"/>
    </source>
</evidence>
<dbReference type="InterPro" id="IPR036890">
    <property type="entry name" value="HATPase_C_sf"/>
</dbReference>
<evidence type="ECO:0000256" key="1">
    <source>
        <dbReference type="ARBA" id="ARBA00000185"/>
    </source>
</evidence>
<sequence length="631" mass="70241">MTQSSYNAEDIEVLSGLEPVRRRPGMYTDTTRPNHLAQEVIDNSVDEALAGHAKSVEVILHKDQSVEVTDNGRGMPVDLHPEEKVSAVELIMTRLHAGGKFSNKNYQFSGGLHGVGISVVNALSKRTEVTVRRDGQVYQIVFENGDKVSELAVIGQCGKRNTGTSVHFWPDEQFFDSPRFSVSRLTHLLKAKAVLCPGVEILFKDNVNDTQQRWCYQDGLTDYLMENVNGLVTLPEVAFTGKHHGDNEAADWALLWLPEGGELLTESYVNLIPTPLGGTHANGLRQGLLDGIREFCEFRNIMPRGVKLSADDIWERCAYVLSVKMQDPQFAGQTKERLSSRQCAAFVSGVVKDAFSLWLNQNVQVAEQLAEMAIASAQRRLRASKKVVRKKLTSGPALPGKLADCSSQDMNQTEIFFVEGDSAGGSAKQARDREFQAIMPLRGKILNTWEVSSDEVLASQEVHDISVAIGIDPDSDDLSTLRYGKICILADADSDGLHIATLLCALFVRHFPALVKAGHIYMAMPPLYRIDLGKEVHYALDENEKNAILDKLSRKRGKPNVQRFKGLGEMNPGQLRETTLDPNTRRLVQLTISEENFQETLSVMDMLLGKKRAEDRRNWLQEKGDRVELDV</sequence>
<dbReference type="InterPro" id="IPR001241">
    <property type="entry name" value="Topo_IIA"/>
</dbReference>
<feature type="binding site" evidence="10">
    <location>
        <begin position="111"/>
        <end position="117"/>
    </location>
    <ligand>
        <name>ATP</name>
        <dbReference type="ChEBI" id="CHEBI:30616"/>
    </ligand>
</feature>
<dbReference type="Gene3D" id="3.30.230.10">
    <property type="match status" value="1"/>
</dbReference>
<evidence type="ECO:0000259" key="11">
    <source>
        <dbReference type="PROSITE" id="PS50880"/>
    </source>
</evidence>
<dbReference type="SUPFAM" id="SSF54211">
    <property type="entry name" value="Ribosomal protein S5 domain 2-like"/>
    <property type="match status" value="1"/>
</dbReference>
<dbReference type="Pfam" id="PF00986">
    <property type="entry name" value="DNA_gyraseB_C"/>
    <property type="match status" value="1"/>
</dbReference>
<dbReference type="FunFam" id="3.30.565.10:FF:000002">
    <property type="entry name" value="DNA gyrase subunit B"/>
    <property type="match status" value="1"/>
</dbReference>
<feature type="site" description="Interaction with DNA" evidence="10">
    <location>
        <position position="447"/>
    </location>
</feature>
<feature type="binding site" evidence="10">
    <location>
        <position position="43"/>
    </location>
    <ligand>
        <name>ATP</name>
        <dbReference type="ChEBI" id="CHEBI:30616"/>
    </ligand>
</feature>
<dbReference type="PRINTS" id="PR01098">
    <property type="entry name" value="TOPISMRASE4B"/>
</dbReference>
<comment type="caution">
    <text evidence="12">The sequence shown here is derived from an EMBL/GenBank/DDBJ whole genome shotgun (WGS) entry which is preliminary data.</text>
</comment>
<dbReference type="EMBL" id="VXKB01000005">
    <property type="protein sequence ID" value="KAA8713976.1"/>
    <property type="molecule type" value="Genomic_DNA"/>
</dbReference>
<evidence type="ECO:0000256" key="7">
    <source>
        <dbReference type="ARBA" id="ARBA00023029"/>
    </source>
</evidence>
<dbReference type="Pfam" id="PF00204">
    <property type="entry name" value="DNA_gyraseB"/>
    <property type="match status" value="1"/>
</dbReference>
<name>A0A5M9R270_9GAMM</name>
<feature type="binding site" evidence="10">
    <location>
        <position position="6"/>
    </location>
    <ligand>
        <name>ATP</name>
        <dbReference type="ChEBI" id="CHEBI:30616"/>
    </ligand>
</feature>
<gene>
    <name evidence="10 12" type="primary">parE</name>
    <name evidence="12" type="ORF">F4V73_15610</name>
</gene>
<comment type="cofactor">
    <cofactor evidence="2">
        <name>Mg(2+)</name>
        <dbReference type="ChEBI" id="CHEBI:18420"/>
    </cofactor>
</comment>
<dbReference type="GO" id="GO:0005694">
    <property type="term" value="C:chromosome"/>
    <property type="evidence" value="ECO:0007669"/>
    <property type="project" value="InterPro"/>
</dbReference>
<protein>
    <recommendedName>
        <fullName evidence="10">DNA topoisomerase 4 subunit B</fullName>
        <ecNumber evidence="10">5.6.2.2</ecNumber>
    </recommendedName>
    <alternativeName>
        <fullName evidence="10">Topoisomerase IV subunit B</fullName>
    </alternativeName>
</protein>
<keyword evidence="3" id="KW-0479">Metal-binding</keyword>
<reference evidence="12 13" key="1">
    <citation type="submission" date="2019-09" db="EMBL/GenBank/DDBJ databases">
        <title>Draft genome sequence of various Type strains from the CCUG.</title>
        <authorList>
            <person name="Pineiro-Iglesias B."/>
            <person name="Tunovic T."/>
            <person name="Unosson C."/>
            <person name="Inganas E."/>
            <person name="Ohlen M."/>
            <person name="Cardew S."/>
            <person name="Jensie-Markopoulos S."/>
            <person name="Salva-Serra F."/>
            <person name="Jaen-Luchoro D."/>
            <person name="Karlsson R."/>
            <person name="Svensson-Stadler L."/>
            <person name="Chun J."/>
            <person name="Moore E."/>
        </authorList>
    </citation>
    <scope>NUCLEOTIDE SEQUENCE [LARGE SCALE GENOMIC DNA]</scope>
    <source>
        <strain evidence="12 13">CCUG 53682T</strain>
    </source>
</reference>
<dbReference type="GO" id="GO:0006265">
    <property type="term" value="P:DNA topological change"/>
    <property type="evidence" value="ECO:0007669"/>
    <property type="project" value="UniProtKB-UniRule"/>
</dbReference>
<evidence type="ECO:0000256" key="3">
    <source>
        <dbReference type="ARBA" id="ARBA00022723"/>
    </source>
</evidence>
<evidence type="ECO:0000256" key="10">
    <source>
        <dbReference type="HAMAP-Rule" id="MF_00938"/>
    </source>
</evidence>
<evidence type="ECO:0000256" key="4">
    <source>
        <dbReference type="ARBA" id="ARBA00022741"/>
    </source>
</evidence>
<evidence type="ECO:0000256" key="6">
    <source>
        <dbReference type="ARBA" id="ARBA00022842"/>
    </source>
</evidence>
<dbReference type="CDD" id="cd16928">
    <property type="entry name" value="HATPase_GyrB-like"/>
    <property type="match status" value="1"/>
</dbReference>
<dbReference type="SUPFAM" id="SSF56719">
    <property type="entry name" value="Type II DNA topoisomerase"/>
    <property type="match status" value="1"/>
</dbReference>
<dbReference type="CDD" id="cd00822">
    <property type="entry name" value="TopoII_Trans_DNA_gyrase"/>
    <property type="match status" value="1"/>
</dbReference>
<feature type="site" description="Interaction with DNA" evidence="10">
    <location>
        <position position="616"/>
    </location>
</feature>
<dbReference type="InterPro" id="IPR013760">
    <property type="entry name" value="Topo_IIA-like_dom_sf"/>
</dbReference>
<comment type="similarity">
    <text evidence="10">Belongs to the type II topoisomerase family. ParE type 1 subfamily.</text>
</comment>
<dbReference type="FunFam" id="3.40.50.670:FF:000003">
    <property type="entry name" value="DNA topoisomerase 4 subunit B"/>
    <property type="match status" value="1"/>
</dbReference>
<evidence type="ECO:0000256" key="5">
    <source>
        <dbReference type="ARBA" id="ARBA00022840"/>
    </source>
</evidence>
<keyword evidence="4 10" id="KW-0547">Nucleotide-binding</keyword>
<dbReference type="PANTHER" id="PTHR45866:SF4">
    <property type="entry name" value="DNA TOPOISOMERASE 4 SUBUNIT B"/>
    <property type="match status" value="1"/>
</dbReference>
<dbReference type="Pfam" id="PF02518">
    <property type="entry name" value="HATPase_c"/>
    <property type="match status" value="1"/>
</dbReference>
<feature type="binding site" evidence="10">
    <location>
        <position position="70"/>
    </location>
    <ligand>
        <name>ATP</name>
        <dbReference type="ChEBI" id="CHEBI:30616"/>
    </ligand>
</feature>
<dbReference type="Gene3D" id="3.30.565.10">
    <property type="entry name" value="Histidine kinase-like ATPase, C-terminal domain"/>
    <property type="match status" value="1"/>
</dbReference>
<dbReference type="Gene3D" id="3.40.50.670">
    <property type="match status" value="1"/>
</dbReference>
<evidence type="ECO:0000313" key="13">
    <source>
        <dbReference type="Proteomes" id="UP000322181"/>
    </source>
</evidence>
<dbReference type="InterPro" id="IPR005737">
    <property type="entry name" value="TopoIV_B_Gneg"/>
</dbReference>
<dbReference type="Proteomes" id="UP000322181">
    <property type="component" value="Unassembled WGS sequence"/>
</dbReference>
<dbReference type="GO" id="GO:0003677">
    <property type="term" value="F:DNA binding"/>
    <property type="evidence" value="ECO:0007669"/>
    <property type="project" value="UniProtKB-UniRule"/>
</dbReference>
<feature type="domain" description="Toprim" evidence="11">
    <location>
        <begin position="413"/>
        <end position="526"/>
    </location>
</feature>
<dbReference type="GO" id="GO:0007059">
    <property type="term" value="P:chromosome segregation"/>
    <property type="evidence" value="ECO:0007669"/>
    <property type="project" value="UniProtKB-UniRule"/>
</dbReference>
<dbReference type="InterPro" id="IPR006171">
    <property type="entry name" value="TOPRIM_dom"/>
</dbReference>
<dbReference type="SMART" id="SM00433">
    <property type="entry name" value="TOP2c"/>
    <property type="match status" value="1"/>
</dbReference>
<organism evidence="12 13">
    <name type="scientific">Morganella psychrotolerans</name>
    <dbReference type="NCBI Taxonomy" id="368603"/>
    <lineage>
        <taxon>Bacteria</taxon>
        <taxon>Pseudomonadati</taxon>
        <taxon>Pseudomonadota</taxon>
        <taxon>Gammaproteobacteria</taxon>
        <taxon>Enterobacterales</taxon>
        <taxon>Morganellaceae</taxon>
        <taxon>Morganella</taxon>
    </lineage>
</organism>
<dbReference type="PROSITE" id="PS50880">
    <property type="entry name" value="TOPRIM"/>
    <property type="match status" value="1"/>
</dbReference>
<dbReference type="HAMAP" id="MF_00938">
    <property type="entry name" value="ParE_type1"/>
    <property type="match status" value="1"/>
</dbReference>
<dbReference type="InterPro" id="IPR003594">
    <property type="entry name" value="HATPase_dom"/>
</dbReference>
<dbReference type="GO" id="GO:0046872">
    <property type="term" value="F:metal ion binding"/>
    <property type="evidence" value="ECO:0007669"/>
    <property type="project" value="UniProtKB-KW"/>
</dbReference>
<evidence type="ECO:0000256" key="8">
    <source>
        <dbReference type="ARBA" id="ARBA00023125"/>
    </source>
</evidence>
<dbReference type="InterPro" id="IPR002288">
    <property type="entry name" value="DNA_gyrase_B_C"/>
</dbReference>
<proteinExistence type="inferred from homology"/>
<dbReference type="SUPFAM" id="SSF55874">
    <property type="entry name" value="ATPase domain of HSP90 chaperone/DNA topoisomerase II/histidine kinase"/>
    <property type="match status" value="1"/>
</dbReference>
<comment type="subunit">
    <text evidence="10">Heterotetramer composed of ParC and ParE.</text>
</comment>
<dbReference type="GO" id="GO:0003918">
    <property type="term" value="F:DNA topoisomerase type II (double strand cut, ATP-hydrolyzing) activity"/>
    <property type="evidence" value="ECO:0007669"/>
    <property type="project" value="UniProtKB-UniRule"/>
</dbReference>
<dbReference type="SMART" id="SM00387">
    <property type="entry name" value="HATPase_c"/>
    <property type="match status" value="1"/>
</dbReference>
<comment type="catalytic activity">
    <reaction evidence="1 10">
        <text>ATP-dependent breakage, passage and rejoining of double-stranded DNA.</text>
        <dbReference type="EC" id="5.6.2.2"/>
    </reaction>
</comment>
<dbReference type="AlphaFoldDB" id="A0A5M9R270"/>
<dbReference type="FunFam" id="3.30.230.10:FF:000012">
    <property type="entry name" value="DNA topoisomerase 4 subunit B"/>
    <property type="match status" value="1"/>
</dbReference>
<evidence type="ECO:0000256" key="2">
    <source>
        <dbReference type="ARBA" id="ARBA00001946"/>
    </source>
</evidence>
<dbReference type="NCBIfam" id="TIGR01055">
    <property type="entry name" value="parE_Gneg"/>
    <property type="match status" value="1"/>
</dbReference>
<dbReference type="InterPro" id="IPR013506">
    <property type="entry name" value="Topo_IIA_bsu_dom2"/>
</dbReference>
<dbReference type="GO" id="GO:0005524">
    <property type="term" value="F:ATP binding"/>
    <property type="evidence" value="ECO:0007669"/>
    <property type="project" value="UniProtKB-UniRule"/>
</dbReference>
<keyword evidence="6" id="KW-0460">Magnesium</keyword>
<dbReference type="EC" id="5.6.2.2" evidence="10"/>
<keyword evidence="5 10" id="KW-0067">ATP-binding</keyword>
<dbReference type="Pfam" id="PF01751">
    <property type="entry name" value="Toprim"/>
    <property type="match status" value="1"/>
</dbReference>
<dbReference type="PANTHER" id="PTHR45866">
    <property type="entry name" value="DNA GYRASE/TOPOISOMERASE SUBUNIT B"/>
    <property type="match status" value="1"/>
</dbReference>
<keyword evidence="9 10" id="KW-0413">Isomerase</keyword>
<dbReference type="PRINTS" id="PR00418">
    <property type="entry name" value="TPI2FAMILY"/>
</dbReference>
<feature type="site" description="Interaction with DNA" evidence="10">
    <location>
        <position position="498"/>
    </location>
</feature>
<feature type="binding site" evidence="10">
    <location>
        <position position="335"/>
    </location>
    <ligand>
        <name>ATP</name>
        <dbReference type="ChEBI" id="CHEBI:30616"/>
    </ligand>
</feature>
<dbReference type="InterPro" id="IPR013759">
    <property type="entry name" value="Topo_IIA_B_C"/>
</dbReference>
<keyword evidence="7 10" id="KW-0799">Topoisomerase</keyword>
<dbReference type="RefSeq" id="WP_150385051.1">
    <property type="nucleotide sequence ID" value="NZ_BAAAFS010000005.1"/>
</dbReference>
<dbReference type="InterPro" id="IPR014721">
    <property type="entry name" value="Ribsml_uS5_D2-typ_fold_subgr"/>
</dbReference>
<dbReference type="InterPro" id="IPR020568">
    <property type="entry name" value="Ribosomal_Su5_D2-typ_SF"/>
</dbReference>
<keyword evidence="8 10" id="KW-0238">DNA-binding</keyword>
<accession>A0A5M9R270</accession>
<comment type="function">
    <text evidence="10">Topoisomerase IV is essential for chromosome segregation. It relaxes supercoiled DNA. Performs the decatenation events required during the replication of a circular DNA molecule.</text>
</comment>
<evidence type="ECO:0000313" key="12">
    <source>
        <dbReference type="EMBL" id="KAA8713976.1"/>
    </source>
</evidence>